<evidence type="ECO:0000256" key="1">
    <source>
        <dbReference type="SAM" id="MobiDB-lite"/>
    </source>
</evidence>
<reference evidence="4" key="2">
    <citation type="submission" date="2008-12" db="EMBL/GenBank/DDBJ databases">
        <title>Annotation of Streptomyces roseosporus strain NRRL 15998.</title>
        <authorList>
            <consortium name="The Broad Institute Genome Sequencing Platform"/>
            <consortium name="Broad Institute Microbial Sequencing Center"/>
            <person name="Fischbach M."/>
            <person name="Ward D."/>
            <person name="Young S."/>
            <person name="Kodira C.D."/>
            <person name="Zeng Q."/>
            <person name="Koehrsen M."/>
            <person name="Godfrey P."/>
            <person name="Alvarado L."/>
            <person name="Berlin A.M."/>
            <person name="Borenstein D."/>
            <person name="Chen Z."/>
            <person name="Engels R."/>
            <person name="Freedman E."/>
            <person name="Gellesch M."/>
            <person name="Goldberg J."/>
            <person name="Griggs A."/>
            <person name="Gujja S."/>
            <person name="Heiman D.I."/>
            <person name="Hepburn T.A."/>
            <person name="Howarth C."/>
            <person name="Jen D."/>
            <person name="Larson L."/>
            <person name="Lewis B."/>
            <person name="Mehta T."/>
            <person name="Park D."/>
            <person name="Pearson M."/>
            <person name="Roberts A."/>
            <person name="Saif S."/>
            <person name="Shea T.D."/>
            <person name="Shenoy N."/>
            <person name="Sisk P."/>
            <person name="Stolte C."/>
            <person name="Sykes S.N."/>
            <person name="Walk T."/>
            <person name="White J."/>
            <person name="Yandava C."/>
            <person name="Straight P."/>
            <person name="Clardy J."/>
            <person name="Hung D."/>
            <person name="Kolter R."/>
            <person name="Mekalanos J."/>
            <person name="Walker S."/>
            <person name="Walsh C.T."/>
            <person name="Wieland B.L.C."/>
            <person name="Ilzarbe M."/>
            <person name="Galagan J."/>
            <person name="Nusbaum C."/>
            <person name="Birren B."/>
        </authorList>
    </citation>
    <scope>NUCLEOTIDE SEQUENCE [LARGE SCALE GENOMIC DNA]</scope>
    <source>
        <strain evidence="4">NRRL 15998</strain>
    </source>
</reference>
<proteinExistence type="predicted"/>
<feature type="compositionally biased region" description="Basic and acidic residues" evidence="1">
    <location>
        <begin position="1"/>
        <end position="15"/>
    </location>
</feature>
<protein>
    <submittedName>
        <fullName evidence="3">Predicted protein</fullName>
    </submittedName>
</protein>
<feature type="transmembrane region" description="Helical" evidence="2">
    <location>
        <begin position="39"/>
        <end position="65"/>
    </location>
</feature>
<name>D6ADX7_STRFL</name>
<organism evidence="3 4">
    <name type="scientific">Streptomyces filamentosus NRRL 15998</name>
    <dbReference type="NCBI Taxonomy" id="457431"/>
    <lineage>
        <taxon>Bacteria</taxon>
        <taxon>Bacillati</taxon>
        <taxon>Actinomycetota</taxon>
        <taxon>Actinomycetes</taxon>
        <taxon>Kitasatosporales</taxon>
        <taxon>Streptomycetaceae</taxon>
        <taxon>Streptomyces</taxon>
    </lineage>
</organism>
<feature type="region of interest" description="Disordered" evidence="1">
    <location>
        <begin position="1"/>
        <end position="29"/>
    </location>
</feature>
<keyword evidence="2" id="KW-1133">Transmembrane helix</keyword>
<keyword evidence="2" id="KW-0812">Transmembrane</keyword>
<evidence type="ECO:0000256" key="2">
    <source>
        <dbReference type="SAM" id="Phobius"/>
    </source>
</evidence>
<dbReference type="AlphaFoldDB" id="D6ADX7"/>
<evidence type="ECO:0000313" key="4">
    <source>
        <dbReference type="Proteomes" id="UP000003986"/>
    </source>
</evidence>
<dbReference type="EMBL" id="DS999644">
    <property type="protein sequence ID" value="EFE78752.2"/>
    <property type="molecule type" value="Genomic_DNA"/>
</dbReference>
<gene>
    <name evidence="3" type="ORF">SSGG_06119</name>
</gene>
<sequence>MHDGGPDRARNERKGRTMSPKDVSSDSGRAQAWFTPGRIAVGVVVVLVIVFICVNTNDVTIRVLIPEVTMPLWFALAAMFLIGLGCGGYLFRRRGK</sequence>
<dbReference type="Proteomes" id="UP000003986">
    <property type="component" value="Unassembled WGS sequence"/>
</dbReference>
<evidence type="ECO:0000313" key="3">
    <source>
        <dbReference type="EMBL" id="EFE78752.2"/>
    </source>
</evidence>
<accession>D6ADX7</accession>
<reference evidence="4" key="1">
    <citation type="submission" date="2008-10" db="EMBL/GenBank/DDBJ databases">
        <authorList>
            <person name="Molnar K."/>
        </authorList>
    </citation>
    <scope>NUCLEOTIDE SEQUENCE [LARGE SCALE GENOMIC DNA]</scope>
    <source>
        <strain evidence="4">NRRL 15998</strain>
    </source>
</reference>
<keyword evidence="2" id="KW-0472">Membrane</keyword>
<feature type="transmembrane region" description="Helical" evidence="2">
    <location>
        <begin position="71"/>
        <end position="91"/>
    </location>
</feature>